<dbReference type="PANTHER" id="PTHR34934">
    <property type="entry name" value="FLAVIN-DEPENDENT THYMIDYLATE SYNTHASE"/>
    <property type="match status" value="1"/>
</dbReference>
<dbReference type="GO" id="GO:0070402">
    <property type="term" value="F:NADPH binding"/>
    <property type="evidence" value="ECO:0007669"/>
    <property type="project" value="TreeGrafter"/>
</dbReference>
<accession>A0A928VY39</accession>
<dbReference type="Pfam" id="PF02511">
    <property type="entry name" value="Thy1"/>
    <property type="match status" value="1"/>
</dbReference>
<evidence type="ECO:0000313" key="3">
    <source>
        <dbReference type="Proteomes" id="UP000621799"/>
    </source>
</evidence>
<organism evidence="2 3">
    <name type="scientific">Zarconia navalis LEGE 11467</name>
    <dbReference type="NCBI Taxonomy" id="1828826"/>
    <lineage>
        <taxon>Bacteria</taxon>
        <taxon>Bacillati</taxon>
        <taxon>Cyanobacteriota</taxon>
        <taxon>Cyanophyceae</taxon>
        <taxon>Oscillatoriophycideae</taxon>
        <taxon>Oscillatoriales</taxon>
        <taxon>Oscillatoriales incertae sedis</taxon>
        <taxon>Zarconia</taxon>
        <taxon>Zarconia navalis</taxon>
    </lineage>
</organism>
<dbReference type="GO" id="GO:0050660">
    <property type="term" value="F:flavin adenine dinucleotide binding"/>
    <property type="evidence" value="ECO:0007669"/>
    <property type="project" value="UniProtKB-UniRule"/>
</dbReference>
<evidence type="ECO:0000313" key="2">
    <source>
        <dbReference type="EMBL" id="MBE9041418.1"/>
    </source>
</evidence>
<comment type="caution">
    <text evidence="2">The sequence shown here is derived from an EMBL/GenBank/DDBJ whole genome shotgun (WGS) entry which is preliminary data.</text>
</comment>
<dbReference type="EC" id="2.1.1.148" evidence="1"/>
<dbReference type="PROSITE" id="PS51331">
    <property type="entry name" value="THYX"/>
    <property type="match status" value="1"/>
</dbReference>
<dbReference type="InterPro" id="IPR003669">
    <property type="entry name" value="Thymidylate_synthase_ThyX"/>
</dbReference>
<dbReference type="GO" id="GO:0004799">
    <property type="term" value="F:thymidylate synthase activity"/>
    <property type="evidence" value="ECO:0007669"/>
    <property type="project" value="TreeGrafter"/>
</dbReference>
<dbReference type="AlphaFoldDB" id="A0A928VY39"/>
<proteinExistence type="predicted"/>
<evidence type="ECO:0000256" key="1">
    <source>
        <dbReference type="NCBIfam" id="TIGR02170"/>
    </source>
</evidence>
<dbReference type="Gene3D" id="3.30.1360.170">
    <property type="match status" value="1"/>
</dbReference>
<dbReference type="NCBIfam" id="TIGR02170">
    <property type="entry name" value="thyX"/>
    <property type="match status" value="1"/>
</dbReference>
<dbReference type="GO" id="GO:0032259">
    <property type="term" value="P:methylation"/>
    <property type="evidence" value="ECO:0007669"/>
    <property type="project" value="UniProtKB-KW"/>
</dbReference>
<gene>
    <name evidence="2" type="primary">thyX</name>
    <name evidence="2" type="ORF">IQ235_11555</name>
</gene>
<dbReference type="CDD" id="cd20175">
    <property type="entry name" value="ThyX"/>
    <property type="match status" value="1"/>
</dbReference>
<dbReference type="SUPFAM" id="SSF69796">
    <property type="entry name" value="Thymidylate synthase-complementing protein Thy1"/>
    <property type="match status" value="1"/>
</dbReference>
<keyword evidence="3" id="KW-1185">Reference proteome</keyword>
<dbReference type="Proteomes" id="UP000621799">
    <property type="component" value="Unassembled WGS sequence"/>
</dbReference>
<dbReference type="PANTHER" id="PTHR34934:SF1">
    <property type="entry name" value="FLAVIN-DEPENDENT THYMIDYLATE SYNTHASE"/>
    <property type="match status" value="1"/>
</dbReference>
<dbReference type="InterPro" id="IPR036098">
    <property type="entry name" value="Thymidylate_synthase_ThyX_sf"/>
</dbReference>
<sequence length="240" mass="28259">MDRFQVETISQTPNPQQTIYAALHQDYSEDLVFNDRHAWPTETECGQIAVGRLLLGGRGHYGPLEHPQIVFNCGYFPHSVMQQARTHRVGVSMDVQSLRYTGKRFLDVVNGKREIEEVFYLRPVGDYEDRQGKKYHYSQSQREADKQWCFEATKRYSLDIQGGMSEEHARGKLPFDYRQHFIVSFNLRSLMHFLDLRNKKNAQLEIQKLCDLMWVHFEKWTPEIAEWYAKNRLGKAKLSP</sequence>
<keyword evidence="2" id="KW-0489">Methyltransferase</keyword>
<dbReference type="GO" id="GO:0050797">
    <property type="term" value="F:thymidylate synthase (FAD) activity"/>
    <property type="evidence" value="ECO:0007669"/>
    <property type="project" value="UniProtKB-UniRule"/>
</dbReference>
<reference evidence="2" key="1">
    <citation type="submission" date="2020-10" db="EMBL/GenBank/DDBJ databases">
        <authorList>
            <person name="Castelo-Branco R."/>
            <person name="Eusebio N."/>
            <person name="Adriana R."/>
            <person name="Vieira A."/>
            <person name="Brugerolle De Fraissinette N."/>
            <person name="Rezende De Castro R."/>
            <person name="Schneider M.P."/>
            <person name="Vasconcelos V."/>
            <person name="Leao P.N."/>
        </authorList>
    </citation>
    <scope>NUCLEOTIDE SEQUENCE</scope>
    <source>
        <strain evidence="2">LEGE 11467</strain>
    </source>
</reference>
<dbReference type="EMBL" id="JADEXN010000193">
    <property type="protein sequence ID" value="MBE9041418.1"/>
    <property type="molecule type" value="Genomic_DNA"/>
</dbReference>
<dbReference type="RefSeq" id="WP_264321626.1">
    <property type="nucleotide sequence ID" value="NZ_JADEXN010000193.1"/>
</dbReference>
<protein>
    <recommendedName>
        <fullName evidence="1">FAD-dependent thymidylate synthase</fullName>
        <ecNumber evidence="1">2.1.1.148</ecNumber>
    </recommendedName>
</protein>
<keyword evidence="2" id="KW-0808">Transferase</keyword>
<dbReference type="GO" id="GO:0006231">
    <property type="term" value="P:dTMP biosynthetic process"/>
    <property type="evidence" value="ECO:0007669"/>
    <property type="project" value="UniProtKB-UniRule"/>
</dbReference>
<name>A0A928VY39_9CYAN</name>